<dbReference type="AlphaFoldDB" id="A0A0N4UX29"/>
<dbReference type="Gene3D" id="3.90.79.10">
    <property type="entry name" value="Nucleoside Triphosphate Pyrophosphohydrolase"/>
    <property type="match status" value="1"/>
</dbReference>
<dbReference type="EMBL" id="UXUI01007265">
    <property type="protein sequence ID" value="VDD86635.1"/>
    <property type="molecule type" value="Genomic_DNA"/>
</dbReference>
<gene>
    <name evidence="8" type="ORF">EVEC_LOCUS1778</name>
</gene>
<keyword evidence="9" id="KW-1185">Reference proteome</keyword>
<dbReference type="CDD" id="cd03426">
    <property type="entry name" value="NUDIX_CoAse_Nudt7"/>
    <property type="match status" value="1"/>
</dbReference>
<protein>
    <submittedName>
        <fullName evidence="10">Nudix hydrolase domain-containing protein</fullName>
    </submittedName>
</protein>
<dbReference type="WBParaSite" id="EVEC_0000207001-mRNA-1">
    <property type="protein sequence ID" value="EVEC_0000207001-mRNA-1"/>
    <property type="gene ID" value="EVEC_0000207001"/>
</dbReference>
<keyword evidence="6" id="KW-0464">Manganese</keyword>
<feature type="domain" description="Nudix hydrolase" evidence="7">
    <location>
        <begin position="47"/>
        <end position="183"/>
    </location>
</feature>
<dbReference type="Pfam" id="PF00293">
    <property type="entry name" value="NUDIX"/>
    <property type="match status" value="1"/>
</dbReference>
<dbReference type="SUPFAM" id="SSF55811">
    <property type="entry name" value="Nudix"/>
    <property type="match status" value="1"/>
</dbReference>
<dbReference type="PANTHER" id="PTHR12992:SF11">
    <property type="entry name" value="MITOCHONDRIAL COENZYME A DIPHOSPHATASE NUDT8"/>
    <property type="match status" value="1"/>
</dbReference>
<evidence type="ECO:0000259" key="7">
    <source>
        <dbReference type="PROSITE" id="PS51462"/>
    </source>
</evidence>
<dbReference type="InterPro" id="IPR045121">
    <property type="entry name" value="CoAse"/>
</dbReference>
<comment type="cofactor">
    <cofactor evidence="2">
        <name>Mg(2+)</name>
        <dbReference type="ChEBI" id="CHEBI:18420"/>
    </cofactor>
</comment>
<name>A0A0N4UX29_ENTVE</name>
<keyword evidence="3" id="KW-0479">Metal-binding</keyword>
<sequence length="237" mass="26178">MGRSVNSKAVANLPAFGESLRTEFVKRIKQSHGSTHIRFNVKKVATEGNSAVLVPLLNIRSEPWVLFTQRSLSLTGHRGQICFPGGRLAAGETPQAAALRESAEEIGLDSKNVEIWGHLRAMYTRNLVNIVTPVVGLLHDVNLNALTVQSEEVRSVFAVSVEELCSCHQYTRFRRPDGVGYILPVFDTRHFKMISSNDPPSSGYRIWGITAGILHLLLLNLFPSAYVSNIKLIHPPA</sequence>
<comment type="cofactor">
    <cofactor evidence="1">
        <name>Mn(2+)</name>
        <dbReference type="ChEBI" id="CHEBI:29035"/>
    </cofactor>
</comment>
<dbReference type="GO" id="GO:0046872">
    <property type="term" value="F:metal ion binding"/>
    <property type="evidence" value="ECO:0007669"/>
    <property type="project" value="UniProtKB-KW"/>
</dbReference>
<dbReference type="InterPro" id="IPR020084">
    <property type="entry name" value="NUDIX_hydrolase_CS"/>
</dbReference>
<evidence type="ECO:0000313" key="9">
    <source>
        <dbReference type="Proteomes" id="UP000274131"/>
    </source>
</evidence>
<dbReference type="PROSITE" id="PS51462">
    <property type="entry name" value="NUDIX"/>
    <property type="match status" value="1"/>
</dbReference>
<dbReference type="STRING" id="51028.A0A0N4UX29"/>
<evidence type="ECO:0000256" key="1">
    <source>
        <dbReference type="ARBA" id="ARBA00001936"/>
    </source>
</evidence>
<dbReference type="InterPro" id="IPR015797">
    <property type="entry name" value="NUDIX_hydrolase-like_dom_sf"/>
</dbReference>
<reference evidence="10" key="1">
    <citation type="submission" date="2017-02" db="UniProtKB">
        <authorList>
            <consortium name="WormBaseParasite"/>
        </authorList>
    </citation>
    <scope>IDENTIFICATION</scope>
</reference>
<dbReference type="InterPro" id="IPR000086">
    <property type="entry name" value="NUDIX_hydrolase_dom"/>
</dbReference>
<evidence type="ECO:0000256" key="4">
    <source>
        <dbReference type="ARBA" id="ARBA00022801"/>
    </source>
</evidence>
<organism evidence="10">
    <name type="scientific">Enterobius vermicularis</name>
    <name type="common">Human pinworm</name>
    <dbReference type="NCBI Taxonomy" id="51028"/>
    <lineage>
        <taxon>Eukaryota</taxon>
        <taxon>Metazoa</taxon>
        <taxon>Ecdysozoa</taxon>
        <taxon>Nematoda</taxon>
        <taxon>Chromadorea</taxon>
        <taxon>Rhabditida</taxon>
        <taxon>Spirurina</taxon>
        <taxon>Oxyuridomorpha</taxon>
        <taxon>Oxyuroidea</taxon>
        <taxon>Oxyuridae</taxon>
        <taxon>Enterobius</taxon>
    </lineage>
</organism>
<evidence type="ECO:0000313" key="8">
    <source>
        <dbReference type="EMBL" id="VDD86635.1"/>
    </source>
</evidence>
<reference evidence="8 9" key="2">
    <citation type="submission" date="2018-10" db="EMBL/GenBank/DDBJ databases">
        <authorList>
            <consortium name="Pathogen Informatics"/>
        </authorList>
    </citation>
    <scope>NUCLEOTIDE SEQUENCE [LARGE SCALE GENOMIC DNA]</scope>
</reference>
<evidence type="ECO:0000256" key="5">
    <source>
        <dbReference type="ARBA" id="ARBA00022842"/>
    </source>
</evidence>
<evidence type="ECO:0000256" key="6">
    <source>
        <dbReference type="ARBA" id="ARBA00023211"/>
    </source>
</evidence>
<dbReference type="PANTHER" id="PTHR12992">
    <property type="entry name" value="NUDIX HYDROLASE"/>
    <property type="match status" value="1"/>
</dbReference>
<accession>A0A0N4UX29</accession>
<evidence type="ECO:0000313" key="10">
    <source>
        <dbReference type="WBParaSite" id="EVEC_0000207001-mRNA-1"/>
    </source>
</evidence>
<dbReference type="OrthoDB" id="10262892at2759"/>
<evidence type="ECO:0000256" key="3">
    <source>
        <dbReference type="ARBA" id="ARBA00022723"/>
    </source>
</evidence>
<evidence type="ECO:0000256" key="2">
    <source>
        <dbReference type="ARBA" id="ARBA00001946"/>
    </source>
</evidence>
<keyword evidence="4" id="KW-0378">Hydrolase</keyword>
<dbReference type="Proteomes" id="UP000274131">
    <property type="component" value="Unassembled WGS sequence"/>
</dbReference>
<dbReference type="GO" id="GO:0010945">
    <property type="term" value="F:coenzyme A diphosphatase activity"/>
    <property type="evidence" value="ECO:0007669"/>
    <property type="project" value="InterPro"/>
</dbReference>
<keyword evidence="5" id="KW-0460">Magnesium</keyword>
<dbReference type="PROSITE" id="PS00893">
    <property type="entry name" value="NUDIX_BOX"/>
    <property type="match status" value="1"/>
</dbReference>
<proteinExistence type="predicted"/>